<feature type="chain" id="PRO_5002162806" description="Actin-like ATPase domain-containing protein" evidence="6">
    <location>
        <begin position="22"/>
        <end position="859"/>
    </location>
</feature>
<evidence type="ECO:0000256" key="3">
    <source>
        <dbReference type="ARBA" id="ARBA00022840"/>
    </source>
</evidence>
<sequence length="859" mass="94527">MRSTFLRLSLAFLFVFEAAFATVLAIDYGSDWIKASLMKPGVPFDILLNKDSKRKIQSSVGWKNSDRLFGTDAYNIAGRFPSDSFSSLKYLLAAPYNSDATSYFTKISTANVLKSPRGTTALRRSEGEEWSVEELIGMQFAYVKGLAEDLAGEKVQDVIVTVPPFFSQFERDAVADAIEVAGLRTLALINDGTAIAVNYAMTRSFPTPEYHVIYDAGASSIRATVVQFTSDGTGKSGATQIQVAGVGYDREVGGTELDRRLREILIQEFNGKHQKDIRGDKKGMAKLWKEAGRVKAILSANLEAASTVESLAFDIDFRAKIKRSTFEDACSDIKDRFAKPISDALEDAGLTLHNITSVILAGGSSRTPMIQSAVRSAVQQEKIAMNVNADEAAVLGAALHGASLSRQFKTKDIKVQDISVYNIQASYFAPPTSSQAMIRTINTAIFPASSKTGTKKMLTFKRTEDFSLKLQYKDIGSPGFPVDILEAHISGVTAALANLTERGAIEPVVKATVTLSESGFVTVKDAHAFAEVKDDSLTGKLKGLFGGGSSSADEESEVPDTSTSSTQSSPPIPSDIPAAEKKLTLKESNTVPLDITLSFLTTPPMTIAEKRASRERLRLVDYEESAKQRKEEARNSLEGYLYRVRDLLDDSHQDTPFKQCSQESERKALAQKVSETIAWLHDKGDLAETSQFWDKRNVVEALERPIVHRYQEIEAFPQALNISQMWNWSTRLFLTEAYNNLTAEAEAGLPSKWTREELEGLEKTLKEHESWLHEWVDKQKSVKMNQDPVIQTTEMKARAKTLELHLQRLVKRKIPKAKKTTPSATPSSSPKETPSTPAAEPESTSAASSPPSRDAHDEL</sequence>
<dbReference type="Pfam" id="PF00012">
    <property type="entry name" value="HSP70"/>
    <property type="match status" value="1"/>
</dbReference>
<keyword evidence="1" id="KW-0547">Nucleotide-binding</keyword>
<dbReference type="InterPro" id="IPR043129">
    <property type="entry name" value="ATPase_NBD"/>
</dbReference>
<dbReference type="GO" id="GO:0034663">
    <property type="term" value="C:endoplasmic reticulum chaperone complex"/>
    <property type="evidence" value="ECO:0007669"/>
    <property type="project" value="TreeGrafter"/>
</dbReference>
<dbReference type="Gene3D" id="3.30.30.30">
    <property type="match status" value="1"/>
</dbReference>
<dbReference type="PANTHER" id="PTHR45639">
    <property type="entry name" value="HSC70CB, ISOFORM G-RELATED"/>
    <property type="match status" value="1"/>
</dbReference>
<dbReference type="InterPro" id="IPR029047">
    <property type="entry name" value="HSP70_peptide-bd_sf"/>
</dbReference>
<dbReference type="Gene3D" id="1.20.1270.10">
    <property type="match status" value="1"/>
</dbReference>
<dbReference type="Gene3D" id="3.30.420.40">
    <property type="match status" value="2"/>
</dbReference>
<dbReference type="PRINTS" id="PR00301">
    <property type="entry name" value="HEATSHOCK70"/>
</dbReference>
<dbReference type="Gene3D" id="3.90.640.10">
    <property type="entry name" value="Actin, Chain A, domain 4"/>
    <property type="match status" value="1"/>
</dbReference>
<dbReference type="GO" id="GO:0030968">
    <property type="term" value="P:endoplasmic reticulum unfolded protein response"/>
    <property type="evidence" value="ECO:0007669"/>
    <property type="project" value="TreeGrafter"/>
</dbReference>
<name>A0A0C3CJW1_PILCF</name>
<dbReference type="SUPFAM" id="SSF100934">
    <property type="entry name" value="Heat shock protein 70kD (HSP70), C-terminal subdomain"/>
    <property type="match status" value="1"/>
</dbReference>
<evidence type="ECO:0000256" key="1">
    <source>
        <dbReference type="ARBA" id="ARBA00022741"/>
    </source>
</evidence>
<dbReference type="HOGENOM" id="CLU_005965_5_0_1"/>
<dbReference type="OrthoDB" id="10262720at2759"/>
<reference evidence="8" key="2">
    <citation type="submission" date="2015-01" db="EMBL/GenBank/DDBJ databases">
        <title>Evolutionary Origins and Diversification of the Mycorrhizal Mutualists.</title>
        <authorList>
            <consortium name="DOE Joint Genome Institute"/>
            <consortium name="Mycorrhizal Genomics Consortium"/>
            <person name="Kohler A."/>
            <person name="Kuo A."/>
            <person name="Nagy L.G."/>
            <person name="Floudas D."/>
            <person name="Copeland A."/>
            <person name="Barry K.W."/>
            <person name="Cichocki N."/>
            <person name="Veneault-Fourrey C."/>
            <person name="LaButti K."/>
            <person name="Lindquist E.A."/>
            <person name="Lipzen A."/>
            <person name="Lundell T."/>
            <person name="Morin E."/>
            <person name="Murat C."/>
            <person name="Riley R."/>
            <person name="Ohm R."/>
            <person name="Sun H."/>
            <person name="Tunlid A."/>
            <person name="Henrissat B."/>
            <person name="Grigoriev I.V."/>
            <person name="Hibbett D.S."/>
            <person name="Martin F."/>
        </authorList>
    </citation>
    <scope>NUCLEOTIDE SEQUENCE [LARGE SCALE GENOMIC DNA]</scope>
    <source>
        <strain evidence="8">F 1598</strain>
    </source>
</reference>
<dbReference type="FunCoup" id="A0A0C3CJW1">
    <property type="interactions" value="232"/>
</dbReference>
<feature type="compositionally biased region" description="Basic residues" evidence="5">
    <location>
        <begin position="810"/>
        <end position="819"/>
    </location>
</feature>
<feature type="signal peptide" evidence="6">
    <location>
        <begin position="1"/>
        <end position="21"/>
    </location>
</feature>
<dbReference type="PANTHER" id="PTHR45639:SF3">
    <property type="entry name" value="HYPOXIA UP-REGULATED PROTEIN 1"/>
    <property type="match status" value="1"/>
</dbReference>
<dbReference type="FunFam" id="3.90.640.10:FF:000004">
    <property type="entry name" value="Heat shock 70 kDa protein 4"/>
    <property type="match status" value="1"/>
</dbReference>
<dbReference type="GO" id="GO:0140662">
    <property type="term" value="F:ATP-dependent protein folding chaperone"/>
    <property type="evidence" value="ECO:0007669"/>
    <property type="project" value="InterPro"/>
</dbReference>
<dbReference type="SUPFAM" id="SSF53067">
    <property type="entry name" value="Actin-like ATPase domain"/>
    <property type="match status" value="2"/>
</dbReference>
<evidence type="ECO:0000256" key="4">
    <source>
        <dbReference type="ARBA" id="ARBA00023186"/>
    </source>
</evidence>
<organism evidence="7 8">
    <name type="scientific">Piloderma croceum (strain F 1598)</name>
    <dbReference type="NCBI Taxonomy" id="765440"/>
    <lineage>
        <taxon>Eukaryota</taxon>
        <taxon>Fungi</taxon>
        <taxon>Dikarya</taxon>
        <taxon>Basidiomycota</taxon>
        <taxon>Agaricomycotina</taxon>
        <taxon>Agaricomycetes</taxon>
        <taxon>Agaricomycetidae</taxon>
        <taxon>Atheliales</taxon>
        <taxon>Atheliaceae</taxon>
        <taxon>Piloderma</taxon>
    </lineage>
</organism>
<keyword evidence="4" id="KW-0143">Chaperone</keyword>
<feature type="compositionally biased region" description="Low complexity" evidence="5">
    <location>
        <begin position="820"/>
        <end position="852"/>
    </location>
</feature>
<dbReference type="CDD" id="cd10230">
    <property type="entry name" value="ASKHA_NBD_HSP70_HYOU1"/>
    <property type="match status" value="1"/>
</dbReference>
<keyword evidence="8" id="KW-1185">Reference proteome</keyword>
<dbReference type="InterPro" id="IPR013126">
    <property type="entry name" value="Hsp_70_fam"/>
</dbReference>
<proteinExistence type="predicted"/>
<protein>
    <recommendedName>
        <fullName evidence="9">Actin-like ATPase domain-containing protein</fullName>
    </recommendedName>
</protein>
<keyword evidence="2" id="KW-0256">Endoplasmic reticulum</keyword>
<dbReference type="EMBL" id="KN832974">
    <property type="protein sequence ID" value="KIM90022.1"/>
    <property type="molecule type" value="Genomic_DNA"/>
</dbReference>
<feature type="compositionally biased region" description="Low complexity" evidence="5">
    <location>
        <begin position="559"/>
        <end position="569"/>
    </location>
</feature>
<feature type="region of interest" description="Disordered" evidence="5">
    <location>
        <begin position="810"/>
        <end position="859"/>
    </location>
</feature>
<evidence type="ECO:0000256" key="6">
    <source>
        <dbReference type="SAM" id="SignalP"/>
    </source>
</evidence>
<accession>A0A0C3CJW1</accession>
<keyword evidence="6" id="KW-0732">Signal</keyword>
<keyword evidence="3" id="KW-0067">ATP-binding</keyword>
<dbReference type="Proteomes" id="UP000054166">
    <property type="component" value="Unassembled WGS sequence"/>
</dbReference>
<evidence type="ECO:0000313" key="8">
    <source>
        <dbReference type="Proteomes" id="UP000054166"/>
    </source>
</evidence>
<dbReference type="AlphaFoldDB" id="A0A0C3CJW1"/>
<feature type="region of interest" description="Disordered" evidence="5">
    <location>
        <begin position="545"/>
        <end position="576"/>
    </location>
</feature>
<dbReference type="Gene3D" id="2.60.34.10">
    <property type="entry name" value="Substrate Binding Domain Of DNAk, Chain A, domain 1"/>
    <property type="match status" value="1"/>
</dbReference>
<evidence type="ECO:0008006" key="9">
    <source>
        <dbReference type="Google" id="ProtNLM"/>
    </source>
</evidence>
<evidence type="ECO:0000256" key="2">
    <source>
        <dbReference type="ARBA" id="ARBA00022824"/>
    </source>
</evidence>
<evidence type="ECO:0000313" key="7">
    <source>
        <dbReference type="EMBL" id="KIM90022.1"/>
    </source>
</evidence>
<evidence type="ECO:0000256" key="5">
    <source>
        <dbReference type="SAM" id="MobiDB-lite"/>
    </source>
</evidence>
<dbReference type="InterPro" id="IPR029048">
    <property type="entry name" value="HSP70_C_sf"/>
</dbReference>
<dbReference type="InParanoid" id="A0A0C3CJW1"/>
<dbReference type="STRING" id="765440.A0A0C3CJW1"/>
<dbReference type="GO" id="GO:0005524">
    <property type="term" value="F:ATP binding"/>
    <property type="evidence" value="ECO:0007669"/>
    <property type="project" value="UniProtKB-KW"/>
</dbReference>
<gene>
    <name evidence="7" type="ORF">PILCRDRAFT_812824</name>
</gene>
<reference evidence="7 8" key="1">
    <citation type="submission" date="2014-04" db="EMBL/GenBank/DDBJ databases">
        <authorList>
            <consortium name="DOE Joint Genome Institute"/>
            <person name="Kuo A."/>
            <person name="Tarkka M."/>
            <person name="Buscot F."/>
            <person name="Kohler A."/>
            <person name="Nagy L.G."/>
            <person name="Floudas D."/>
            <person name="Copeland A."/>
            <person name="Barry K.W."/>
            <person name="Cichocki N."/>
            <person name="Veneault-Fourrey C."/>
            <person name="LaButti K."/>
            <person name="Lindquist E.A."/>
            <person name="Lipzen A."/>
            <person name="Lundell T."/>
            <person name="Morin E."/>
            <person name="Murat C."/>
            <person name="Sun H."/>
            <person name="Tunlid A."/>
            <person name="Henrissat B."/>
            <person name="Grigoriev I.V."/>
            <person name="Hibbett D.S."/>
            <person name="Martin F."/>
            <person name="Nordberg H.P."/>
            <person name="Cantor M.N."/>
            <person name="Hua S.X."/>
        </authorList>
    </citation>
    <scope>NUCLEOTIDE SEQUENCE [LARGE SCALE GENOMIC DNA]</scope>
    <source>
        <strain evidence="7 8">F 1598</strain>
    </source>
</reference>